<gene>
    <name evidence="4" type="ordered locus">XNC1_2917</name>
</gene>
<evidence type="ECO:0000259" key="2">
    <source>
        <dbReference type="Pfam" id="PF15649"/>
    </source>
</evidence>
<organism evidence="4 5">
    <name type="scientific">Xenorhabdus nematophila (strain ATCC 19061 / DSM 3370 / CCUG 14189 / LMG 1036 / NCIMB 9965 / AN6)</name>
    <dbReference type="NCBI Taxonomy" id="406817"/>
    <lineage>
        <taxon>Bacteria</taxon>
        <taxon>Pseudomonadati</taxon>
        <taxon>Pseudomonadota</taxon>
        <taxon>Gammaproteobacteria</taxon>
        <taxon>Enterobacterales</taxon>
        <taxon>Morganellaceae</taxon>
        <taxon>Xenorhabdus</taxon>
    </lineage>
</organism>
<dbReference type="GeneID" id="24904445"/>
<keyword evidence="5" id="KW-1185">Reference proteome</keyword>
<dbReference type="RefSeq" id="WP_013184709.1">
    <property type="nucleotide sequence ID" value="NC_014228.1"/>
</dbReference>
<dbReference type="PANTHER" id="PTHR32305">
    <property type="match status" value="1"/>
</dbReference>
<reference evidence="4 5" key="1">
    <citation type="journal article" date="2011" name="PLoS ONE">
        <title>The entomopathogenic bacterial endosymbionts xenorhabdus and photorhabdus: convergent lifestyles from divergent genomes.</title>
        <authorList>
            <person name="Chaston J.M."/>
            <person name="Suen G."/>
            <person name="Tucker S.L."/>
            <person name="Andersen A.W."/>
            <person name="Bhasin A."/>
            <person name="Bode E."/>
            <person name="Bode H.B."/>
            <person name="Brachmann A.O."/>
            <person name="Cowles C.E."/>
            <person name="Cowles K.N."/>
            <person name="Darby C."/>
            <person name="de Leon L."/>
            <person name="Drace K."/>
            <person name="Du Z."/>
            <person name="Givaudan A."/>
            <person name="Herbert Tran E.E."/>
            <person name="Jewell K.A."/>
            <person name="Knack J.J."/>
            <person name="Krasomil-Osterfeld K.C."/>
            <person name="Kukor R."/>
            <person name="Lanois A."/>
            <person name="Latreille P."/>
            <person name="Leimgruber N.K."/>
            <person name="Lipke C.M."/>
            <person name="Liu R."/>
            <person name="Lu X."/>
            <person name="Martens E.C."/>
            <person name="Marri P.R."/>
            <person name="Medigue C."/>
            <person name="Menard M.L."/>
            <person name="Miller N.M."/>
            <person name="Morales-Soto N."/>
            <person name="Norton S."/>
            <person name="Ogier J.C."/>
            <person name="Orchard S.S."/>
            <person name="Park D."/>
            <person name="Park Y."/>
            <person name="Qurollo B.A."/>
            <person name="Sugar D.R."/>
            <person name="Richards G.R."/>
            <person name="Rouy Z."/>
            <person name="Slominski B."/>
            <person name="Slominski K."/>
            <person name="Snyder H."/>
            <person name="Tjaden B.C."/>
            <person name="van der Hoeven R."/>
            <person name="Welch R.D."/>
            <person name="Wheeler C."/>
            <person name="Xiang B."/>
            <person name="Barbazuk B."/>
            <person name="Gaudriault S."/>
            <person name="Goodner B."/>
            <person name="Slater S.C."/>
            <person name="Forst S."/>
            <person name="Goldman B.S."/>
            <person name="Goodrich-Blair H."/>
        </authorList>
    </citation>
    <scope>NUCLEOTIDE SEQUENCE [LARGE SCALE GENOMIC DNA]</scope>
    <source>
        <strain evidence="5">ATCC 19061 / DSM 3370 / CCUG 14189 / LMG 1036 / NCIMB 9965 / AN6</strain>
    </source>
</reference>
<dbReference type="InterPro" id="IPR056823">
    <property type="entry name" value="TEN-like_YD-shell"/>
</dbReference>
<dbReference type="InterPro" id="IPR028903">
    <property type="entry name" value="Tox-REase-7_dom"/>
</dbReference>
<accession>D3VJR2</accession>
<proteinExistence type="predicted"/>
<dbReference type="EMBL" id="FN667742">
    <property type="protein sequence ID" value="CBJ90971.1"/>
    <property type="molecule type" value="Genomic_DNA"/>
</dbReference>
<dbReference type="eggNOG" id="COG3209">
    <property type="taxonomic scope" value="Bacteria"/>
</dbReference>
<sequence>MSIRRDAPRTRAVYGNPSSPLAETTLNYNQVSLPATLTHQWNGSQLDIGYQYNADRQKTRVTFSDSSFAPAALPDLHQTYQSNNLNQYTAINDSAPEYDKRGNLIRHGEWSYAYDKENTLISAEKTGVQIEFGYDALNRRITKKVTKDNVTTPYAYLSVGDQEMAMLSGTGEVSDVYLYGAGPDEVVADITTRGQNFYFQDALGSTIALTNAQGEVIEKHGYTAYGLESGSGHDNAAFRFAGRRIDPETGLSYNRARYYSPTLGRFLQTDPAGTEGGLNLYAYVGNDPVNFIDPTGQWGETASLGLDALPVVGALKGGYEFFRDPSWINAGIAAAGIVPGGKVAAKGAKWASKAGREGEAAVKSVYNIGDKRKISVGEDRYRIPDGMPDKALNEVKNVKRQGLTRQLKDYSDYAQKERLDFNLFMRPDTKVSKPLQEQIDKGIIKRKDIP</sequence>
<dbReference type="Pfam" id="PF25023">
    <property type="entry name" value="TEN_YD-shell"/>
    <property type="match status" value="1"/>
</dbReference>
<evidence type="ECO:0000259" key="3">
    <source>
        <dbReference type="Pfam" id="PF25023"/>
    </source>
</evidence>
<dbReference type="NCBIfam" id="TIGR03696">
    <property type="entry name" value="Rhs_assc_core"/>
    <property type="match status" value="1"/>
</dbReference>
<dbReference type="PANTHER" id="PTHR32305:SF15">
    <property type="entry name" value="PROTEIN RHSA-RELATED"/>
    <property type="match status" value="1"/>
</dbReference>
<dbReference type="InterPro" id="IPR050708">
    <property type="entry name" value="T6SS_VgrG/RHS"/>
</dbReference>
<dbReference type="STRING" id="406817.XNC1_2917"/>
<feature type="domain" description="Tox-REase-7" evidence="2">
    <location>
        <begin position="355"/>
        <end position="435"/>
    </location>
</feature>
<keyword evidence="1" id="KW-0677">Repeat</keyword>
<dbReference type="InterPro" id="IPR022385">
    <property type="entry name" value="Rhs_assc_core"/>
</dbReference>
<dbReference type="KEGG" id="xne:XNC1_2917"/>
<name>D3VJR2_XENNA</name>
<evidence type="ECO:0000313" key="5">
    <source>
        <dbReference type="Proteomes" id="UP000008075"/>
    </source>
</evidence>
<protein>
    <submittedName>
        <fullName evidence="4">Uncharacterized protein</fullName>
    </submittedName>
</protein>
<dbReference type="AlphaFoldDB" id="D3VJR2"/>
<dbReference type="Pfam" id="PF15649">
    <property type="entry name" value="Tox-REase-7"/>
    <property type="match status" value="1"/>
</dbReference>
<dbReference type="HOGENOM" id="CLU_608256_0_0_6"/>
<dbReference type="Gene3D" id="2.180.10.10">
    <property type="entry name" value="RHS repeat-associated core"/>
    <property type="match status" value="1"/>
</dbReference>
<feature type="domain" description="Teneurin-like YD-shell" evidence="3">
    <location>
        <begin position="80"/>
        <end position="289"/>
    </location>
</feature>
<evidence type="ECO:0000256" key="1">
    <source>
        <dbReference type="ARBA" id="ARBA00022737"/>
    </source>
</evidence>
<evidence type="ECO:0000313" key="4">
    <source>
        <dbReference type="EMBL" id="CBJ90971.1"/>
    </source>
</evidence>
<dbReference type="Proteomes" id="UP000008075">
    <property type="component" value="Chromosome"/>
</dbReference>